<dbReference type="SUPFAM" id="SSF52540">
    <property type="entry name" value="P-loop containing nucleoside triphosphate hydrolases"/>
    <property type="match status" value="1"/>
</dbReference>
<keyword evidence="3 5" id="KW-0067">ATP-binding</keyword>
<organism evidence="9 10">
    <name type="scientific">Echinococcus multilocularis</name>
    <name type="common">Fox tapeworm</name>
    <dbReference type="NCBI Taxonomy" id="6211"/>
    <lineage>
        <taxon>Eukaryota</taxon>
        <taxon>Metazoa</taxon>
        <taxon>Spiralia</taxon>
        <taxon>Lophotrochozoa</taxon>
        <taxon>Platyhelminthes</taxon>
        <taxon>Cestoda</taxon>
        <taxon>Eucestoda</taxon>
        <taxon>Cyclophyllidea</taxon>
        <taxon>Taeniidae</taxon>
        <taxon>Echinococcus</taxon>
    </lineage>
</organism>
<evidence type="ECO:0000256" key="6">
    <source>
        <dbReference type="SAM" id="Coils"/>
    </source>
</evidence>
<dbReference type="InterPro" id="IPR001752">
    <property type="entry name" value="Kinesin_motor_dom"/>
</dbReference>
<feature type="coiled-coil region" evidence="6">
    <location>
        <begin position="402"/>
        <end position="443"/>
    </location>
</feature>
<feature type="region of interest" description="Disordered" evidence="7">
    <location>
        <begin position="117"/>
        <end position="151"/>
    </location>
</feature>
<evidence type="ECO:0000256" key="4">
    <source>
        <dbReference type="ARBA" id="ARBA00023212"/>
    </source>
</evidence>
<evidence type="ECO:0000256" key="7">
    <source>
        <dbReference type="SAM" id="MobiDB-lite"/>
    </source>
</evidence>
<evidence type="ECO:0000313" key="10">
    <source>
        <dbReference type="Proteomes" id="UP000017246"/>
    </source>
</evidence>
<comment type="similarity">
    <text evidence="5">Belongs to the TRAFAC class myosin-kinesin ATPase superfamily. Kinesin family.</text>
</comment>
<feature type="domain" description="Kinesin motor" evidence="8">
    <location>
        <begin position="450"/>
        <end position="767"/>
    </location>
</feature>
<dbReference type="InterPro" id="IPR027417">
    <property type="entry name" value="P-loop_NTPase"/>
</dbReference>
<protein>
    <submittedName>
        <fullName evidence="9">Kinesin 3</fullName>
    </submittedName>
</protein>
<dbReference type="PANTHER" id="PTHR47972">
    <property type="entry name" value="KINESIN-LIKE PROTEIN KLP-3"/>
    <property type="match status" value="1"/>
</dbReference>
<keyword evidence="6" id="KW-0175">Coiled coil</keyword>
<name>A0A068Y6A6_ECHMU</name>
<feature type="binding site" evidence="5">
    <location>
        <begin position="524"/>
        <end position="531"/>
    </location>
    <ligand>
        <name>ATP</name>
        <dbReference type="ChEBI" id="CHEBI:30616"/>
    </ligand>
</feature>
<dbReference type="PROSITE" id="PS50067">
    <property type="entry name" value="KINESIN_MOTOR_2"/>
    <property type="match status" value="1"/>
</dbReference>
<dbReference type="SMART" id="SM00129">
    <property type="entry name" value="KISc"/>
    <property type="match status" value="1"/>
</dbReference>
<dbReference type="OrthoDB" id="3176171at2759"/>
<dbReference type="PRINTS" id="PR00380">
    <property type="entry name" value="KINESINHEAVY"/>
</dbReference>
<dbReference type="GO" id="GO:0007018">
    <property type="term" value="P:microtubule-based movement"/>
    <property type="evidence" value="ECO:0007669"/>
    <property type="project" value="InterPro"/>
</dbReference>
<evidence type="ECO:0000256" key="2">
    <source>
        <dbReference type="ARBA" id="ARBA00022741"/>
    </source>
</evidence>
<dbReference type="Pfam" id="PF00225">
    <property type="entry name" value="Kinesin"/>
    <property type="match status" value="1"/>
</dbReference>
<dbReference type="AlphaFoldDB" id="A0A068Y6A6"/>
<dbReference type="Gene3D" id="3.40.850.10">
    <property type="entry name" value="Kinesin motor domain"/>
    <property type="match status" value="1"/>
</dbReference>
<evidence type="ECO:0000256" key="3">
    <source>
        <dbReference type="ARBA" id="ARBA00022840"/>
    </source>
</evidence>
<evidence type="ECO:0000313" key="9">
    <source>
        <dbReference type="EMBL" id="CDS37716.1"/>
    </source>
</evidence>
<keyword evidence="5" id="KW-0505">Motor protein</keyword>
<dbReference type="PANTHER" id="PTHR47972:SF28">
    <property type="entry name" value="KINESIN-LIKE PROTEIN KLP-3"/>
    <property type="match status" value="1"/>
</dbReference>
<dbReference type="EMBL" id="LN902843">
    <property type="protein sequence ID" value="CDS37716.1"/>
    <property type="molecule type" value="Genomic_DNA"/>
</dbReference>
<dbReference type="GO" id="GO:0015630">
    <property type="term" value="C:microtubule cytoskeleton"/>
    <property type="evidence" value="ECO:0007669"/>
    <property type="project" value="TreeGrafter"/>
</dbReference>
<gene>
    <name evidence="9" type="ORF">EmuJ_000498900</name>
</gene>
<keyword evidence="10" id="KW-1185">Reference proteome</keyword>
<dbReference type="STRING" id="6211.A0A068Y6A6"/>
<keyword evidence="2 5" id="KW-0547">Nucleotide-binding</keyword>
<evidence type="ECO:0000256" key="1">
    <source>
        <dbReference type="ARBA" id="ARBA00004245"/>
    </source>
</evidence>
<dbReference type="GO" id="GO:0005524">
    <property type="term" value="F:ATP binding"/>
    <property type="evidence" value="ECO:0007669"/>
    <property type="project" value="UniProtKB-UniRule"/>
</dbReference>
<dbReference type="GO" id="GO:0008017">
    <property type="term" value="F:microtubule binding"/>
    <property type="evidence" value="ECO:0007669"/>
    <property type="project" value="InterPro"/>
</dbReference>
<evidence type="ECO:0000259" key="8">
    <source>
        <dbReference type="PROSITE" id="PS50067"/>
    </source>
</evidence>
<dbReference type="eggNOG" id="KOG0239">
    <property type="taxonomic scope" value="Eukaryota"/>
</dbReference>
<accession>A0A068Y6A6</accession>
<keyword evidence="4" id="KW-0963">Cytoplasm</keyword>
<dbReference type="InterPro" id="IPR036961">
    <property type="entry name" value="Kinesin_motor_dom_sf"/>
</dbReference>
<feature type="compositionally biased region" description="Basic and acidic residues" evidence="7">
    <location>
        <begin position="131"/>
        <end position="144"/>
    </location>
</feature>
<proteinExistence type="inferred from homology"/>
<dbReference type="OMA" id="MCDLAGF"/>
<dbReference type="InterPro" id="IPR027640">
    <property type="entry name" value="Kinesin-like_fam"/>
</dbReference>
<evidence type="ECO:0000256" key="5">
    <source>
        <dbReference type="PROSITE-ProRule" id="PRU00283"/>
    </source>
</evidence>
<dbReference type="Proteomes" id="UP000017246">
    <property type="component" value="Unassembled WGS sequence"/>
</dbReference>
<dbReference type="GO" id="GO:0003777">
    <property type="term" value="F:microtubule motor activity"/>
    <property type="evidence" value="ECO:0007669"/>
    <property type="project" value="InterPro"/>
</dbReference>
<reference evidence="9" key="1">
    <citation type="journal article" date="2013" name="Nature">
        <title>The genomes of four tapeworm species reveal adaptations to parasitism.</title>
        <authorList>
            <person name="Tsai I.J."/>
            <person name="Zarowiecki M."/>
            <person name="Holroyd N."/>
            <person name="Garciarrubio A."/>
            <person name="Sanchez-Flores A."/>
            <person name="Brooks K.L."/>
            <person name="Tracey A."/>
            <person name="Bobes R.J."/>
            <person name="Fragoso G."/>
            <person name="Sciutto E."/>
            <person name="Aslett M."/>
            <person name="Beasley H."/>
            <person name="Bennett H.M."/>
            <person name="Cai J."/>
            <person name="Camicia F."/>
            <person name="Clark R."/>
            <person name="Cucher M."/>
            <person name="De Silva N."/>
            <person name="Day T.A."/>
            <person name="Deplazes P."/>
            <person name="Estrada K."/>
            <person name="Fernandez C."/>
            <person name="Holland P.W."/>
            <person name="Hou J."/>
            <person name="Hu S."/>
            <person name="Huckvale T."/>
            <person name="Hung S.S."/>
            <person name="Kamenetzky L."/>
            <person name="Keane J.A."/>
            <person name="Kiss F."/>
            <person name="Koziol U."/>
            <person name="Lambert O."/>
            <person name="Liu K."/>
            <person name="Luo X."/>
            <person name="Luo Y."/>
            <person name="Macchiaroli N."/>
            <person name="Nichol S."/>
            <person name="Paps J."/>
            <person name="Parkinson J."/>
            <person name="Pouchkina-Stantcheva N."/>
            <person name="Riddiford N."/>
            <person name="Rosenzvit M."/>
            <person name="Salinas G."/>
            <person name="Wasmuth J.D."/>
            <person name="Zamanian M."/>
            <person name="Zheng Y."/>
            <person name="Cai X."/>
            <person name="Soberon X."/>
            <person name="Olson P.D."/>
            <person name="Laclette J.P."/>
            <person name="Brehm K."/>
            <person name="Berriman M."/>
            <person name="Garciarrubio A."/>
            <person name="Bobes R.J."/>
            <person name="Fragoso G."/>
            <person name="Sanchez-Flores A."/>
            <person name="Estrada K."/>
            <person name="Cevallos M.A."/>
            <person name="Morett E."/>
            <person name="Gonzalez V."/>
            <person name="Portillo T."/>
            <person name="Ochoa-Leyva A."/>
            <person name="Jose M.V."/>
            <person name="Sciutto E."/>
            <person name="Landa A."/>
            <person name="Jimenez L."/>
            <person name="Valdes V."/>
            <person name="Carrero J.C."/>
            <person name="Larralde C."/>
            <person name="Morales-Montor J."/>
            <person name="Limon-Lason J."/>
            <person name="Soberon X."/>
            <person name="Laclette J.P."/>
        </authorList>
    </citation>
    <scope>NUCLEOTIDE SEQUENCE [LARGE SCALE GENOMIC DNA]</scope>
</reference>
<reference evidence="9" key="2">
    <citation type="submission" date="2015-11" db="EMBL/GenBank/DDBJ databases">
        <authorList>
            <person name="Zhang Y."/>
            <person name="Guo Z."/>
        </authorList>
    </citation>
    <scope>NUCLEOTIDE SEQUENCE</scope>
</reference>
<sequence length="788" mass="89368">MKEVGICKEANAPVEMQMPVGRLFEVLSLFKTDRQNILEENPLKRPPTDFITSQDWSIYVKICCHLRQNSDRQQFKDDSRGRSCLIRLVSAFNQLYTEYSLLCDAVEKARDNSDHFLNQEKAGHSQKNRNSTKEGRGKGDEGHSLDFPPSEQLREMPVVKPPFCEFQPANFDYPGGRMVEDAPTGCCAPIRRRGGKISVNSGDIFDCIQRQPPETSIWVRQLKISVAQTILTSNFDVDKGGRSRLEAVRLPIALELTLPRIQRQVQTVMTICPFIYDPLEVIAELRAANYDTDVCVGYFEKTKCLREIIQEFLPTRTLRPAGRRTLLKAAEWPEVSYGVLGMSEEEVEGFLLHNKQRLQTIRRLQKDAVRRIQRLHTFSSGLVSVMKQVLLERESQRTSMEKEGEIERYRDLTDQLNTLTEENNRLRETLKKEEERRKLLFNMIQEYLGNIRVFCRVRAIPQTGRILEVTAFDTVSLNVSPLAEEYKFDRAFDVNTSQAEVYAELVPLICSFMDGFNVSFLTYGGESSGKTYTLMGGMDGSPESQGVVYRALRTVLLEKAARRAEWDICLKVGVVEIYNETLIDLISGESGVHLRVDAGVDRMLDTLRTVELQTETQIDELLQLCNDKRKVARTALNDASSRSHLIILVRVRATSNIYQKAISAVLAMCDLAGFEDIIKADTMGDQVLAKEAGFINRSLTALNRVLTSLKTQSPMSVSYRDSKLTYLLKPFFTNSGKCILIVTVRTDKANLPSTQGTLRFGRDSRAVNLGRARRQVSMEKLIQDVGTV</sequence>
<comment type="subcellular location">
    <subcellularLocation>
        <location evidence="1">Cytoplasm</location>
        <location evidence="1">Cytoskeleton</location>
    </subcellularLocation>
</comment>
<keyword evidence="4" id="KW-0206">Cytoskeleton</keyword>